<reference evidence="2" key="1">
    <citation type="submission" date="2015-12" db="EMBL/GenBank/DDBJ databases">
        <title>Gene expression during late stages of embryo sac development: a critical building block for successful pollen-pistil interactions.</title>
        <authorList>
            <person name="Liu Y."/>
            <person name="Joly V."/>
            <person name="Sabar M."/>
            <person name="Matton D.P."/>
        </authorList>
    </citation>
    <scope>NUCLEOTIDE SEQUENCE</scope>
</reference>
<protein>
    <submittedName>
        <fullName evidence="2">Putative ovule protein</fullName>
    </submittedName>
</protein>
<sequence>MNFGLSDNSVICPIHTIDKCLYNKEGIGLTNCFAPIATSGLLLLFSIRPFLIFYSLNTKKMYEPHIFA</sequence>
<name>A0A0V0IGJ2_SOLCH</name>
<organism evidence="2">
    <name type="scientific">Solanum chacoense</name>
    <name type="common">Chaco potato</name>
    <dbReference type="NCBI Taxonomy" id="4108"/>
    <lineage>
        <taxon>Eukaryota</taxon>
        <taxon>Viridiplantae</taxon>
        <taxon>Streptophyta</taxon>
        <taxon>Embryophyta</taxon>
        <taxon>Tracheophyta</taxon>
        <taxon>Spermatophyta</taxon>
        <taxon>Magnoliopsida</taxon>
        <taxon>eudicotyledons</taxon>
        <taxon>Gunneridae</taxon>
        <taxon>Pentapetalae</taxon>
        <taxon>asterids</taxon>
        <taxon>lamiids</taxon>
        <taxon>Solanales</taxon>
        <taxon>Solanaceae</taxon>
        <taxon>Solanoideae</taxon>
        <taxon>Solaneae</taxon>
        <taxon>Solanum</taxon>
    </lineage>
</organism>
<feature type="transmembrane region" description="Helical" evidence="1">
    <location>
        <begin position="33"/>
        <end position="56"/>
    </location>
</feature>
<accession>A0A0V0IGJ2</accession>
<evidence type="ECO:0000256" key="1">
    <source>
        <dbReference type="SAM" id="Phobius"/>
    </source>
</evidence>
<proteinExistence type="predicted"/>
<keyword evidence="1" id="KW-0812">Transmembrane</keyword>
<dbReference type="AlphaFoldDB" id="A0A0V0IGJ2"/>
<keyword evidence="1" id="KW-0472">Membrane</keyword>
<dbReference type="EMBL" id="GEDG01007409">
    <property type="protein sequence ID" value="JAP31088.1"/>
    <property type="molecule type" value="Transcribed_RNA"/>
</dbReference>
<keyword evidence="1" id="KW-1133">Transmembrane helix</keyword>
<evidence type="ECO:0000313" key="2">
    <source>
        <dbReference type="EMBL" id="JAP31088.1"/>
    </source>
</evidence>